<proteinExistence type="predicted"/>
<feature type="binding site" evidence="1">
    <location>
        <position position="152"/>
    </location>
    <ligand>
        <name>Mg(2+)</name>
        <dbReference type="ChEBI" id="CHEBI:18420"/>
    </ligand>
</feature>
<dbReference type="Gene3D" id="3.50.30.40">
    <property type="entry name" value="Ribonuclease E inhibitor RraA/RraA-like"/>
    <property type="match status" value="1"/>
</dbReference>
<dbReference type="Pfam" id="PF03737">
    <property type="entry name" value="RraA-like"/>
    <property type="match status" value="1"/>
</dbReference>
<dbReference type="InterPro" id="IPR005493">
    <property type="entry name" value="RraA/RraA-like"/>
</dbReference>
<dbReference type="AlphaFoldDB" id="A0A2Z4ADU0"/>
<evidence type="ECO:0000256" key="1">
    <source>
        <dbReference type="PIRSR" id="PIRSR605493-1"/>
    </source>
</evidence>
<protein>
    <recommendedName>
        <fullName evidence="4">4-hydroxy-2-oxoglutarate aldolase</fullName>
    </recommendedName>
</protein>
<gene>
    <name evidence="2" type="ORF">DF168_01683</name>
</gene>
<dbReference type="CDD" id="cd16841">
    <property type="entry name" value="RraA_family"/>
    <property type="match status" value="1"/>
</dbReference>
<reference evidence="2 3" key="1">
    <citation type="submission" date="2018-06" db="EMBL/GenBank/DDBJ databases">
        <title>Draft Genome Sequence of a Novel Marine Bacterium Related to the Verrucomicrobia.</title>
        <authorList>
            <person name="Vosseberg J."/>
            <person name="Martijn J."/>
            <person name="Ettema T.J.G."/>
        </authorList>
    </citation>
    <scope>NUCLEOTIDE SEQUENCE [LARGE SCALE GENOMIC DNA]</scope>
    <source>
        <strain evidence="2">TARA_B100001123</strain>
    </source>
</reference>
<accession>A0A2Z4ADU0</accession>
<keyword evidence="1" id="KW-0460">Magnesium</keyword>
<evidence type="ECO:0008006" key="4">
    <source>
        <dbReference type="Google" id="ProtNLM"/>
    </source>
</evidence>
<dbReference type="EMBL" id="CP029803">
    <property type="protein sequence ID" value="AWT60469.1"/>
    <property type="molecule type" value="Genomic_DNA"/>
</dbReference>
<sequence>MKLTNPELIREITSNWHGARDSNGRPLVSNHILKQIKSVTIREAFTVLEKHGYEHNFEGNWKILHPLRVLVGRAVTCRWVPLRPDLHETIMKQGEIEGRIGFPNSWVIDEIVEGDVLVADLFGKINLVGDNLTTAIKKNGGHGMVIDGGLRDLQGILKFANFGTYVRRIHPEAIPGVTMPEINGITRIGEATCIPGDVILGTMEGVIFIPPHLVEEIIYYSGKNTPEG</sequence>
<feature type="binding site" evidence="1">
    <location>
        <begin position="129"/>
        <end position="132"/>
    </location>
    <ligand>
        <name>substrate</name>
    </ligand>
</feature>
<dbReference type="KEGG" id="mtar:DF168_01683"/>
<dbReference type="GO" id="GO:0046872">
    <property type="term" value="F:metal ion binding"/>
    <property type="evidence" value="ECO:0007669"/>
    <property type="project" value="UniProtKB-KW"/>
</dbReference>
<evidence type="ECO:0000313" key="2">
    <source>
        <dbReference type="EMBL" id="AWT60469.1"/>
    </source>
</evidence>
<dbReference type="Proteomes" id="UP000247465">
    <property type="component" value="Chromosome"/>
</dbReference>
<keyword evidence="1" id="KW-0479">Metal-binding</keyword>
<dbReference type="InterPro" id="IPR036704">
    <property type="entry name" value="RraA/RraA-like_sf"/>
</dbReference>
<organism evidence="2 3">
    <name type="scientific">Candidatus Moanibacter tarae</name>
    <dbReference type="NCBI Taxonomy" id="2200854"/>
    <lineage>
        <taxon>Bacteria</taxon>
        <taxon>Pseudomonadati</taxon>
        <taxon>Verrucomicrobiota</taxon>
        <taxon>Opitutia</taxon>
        <taxon>Puniceicoccales</taxon>
        <taxon>Puniceicoccales incertae sedis</taxon>
        <taxon>Candidatus Moanibacter</taxon>
    </lineage>
</organism>
<evidence type="ECO:0000313" key="3">
    <source>
        <dbReference type="Proteomes" id="UP000247465"/>
    </source>
</evidence>
<dbReference type="SUPFAM" id="SSF89562">
    <property type="entry name" value="RraA-like"/>
    <property type="match status" value="1"/>
</dbReference>
<name>A0A2Z4ADU0_9BACT</name>
<feature type="binding site" evidence="1">
    <location>
        <position position="151"/>
    </location>
    <ligand>
        <name>substrate</name>
    </ligand>
</feature>
<comment type="cofactor">
    <cofactor evidence="1">
        <name>Mg(2+)</name>
        <dbReference type="ChEBI" id="CHEBI:18420"/>
    </cofactor>
</comment>